<evidence type="ECO:0000313" key="2">
    <source>
        <dbReference type="EMBL" id="NYE46598.1"/>
    </source>
</evidence>
<proteinExistence type="predicted"/>
<keyword evidence="3" id="KW-1185">Reference proteome</keyword>
<name>A0A852TRL4_9ACTN</name>
<accession>A0A852TRL4</accession>
<feature type="region of interest" description="Disordered" evidence="1">
    <location>
        <begin position="165"/>
        <end position="187"/>
    </location>
</feature>
<dbReference type="Pfam" id="PF11382">
    <property type="entry name" value="MctB"/>
    <property type="match status" value="1"/>
</dbReference>
<dbReference type="EMBL" id="JACCCC010000001">
    <property type="protein sequence ID" value="NYE46598.1"/>
    <property type="molecule type" value="Genomic_DNA"/>
</dbReference>
<evidence type="ECO:0008006" key="4">
    <source>
        <dbReference type="Google" id="ProtNLM"/>
    </source>
</evidence>
<dbReference type="AlphaFoldDB" id="A0A852TRL4"/>
<gene>
    <name evidence="2" type="ORF">HDA32_001718</name>
</gene>
<dbReference type="RefSeq" id="WP_179642675.1">
    <property type="nucleotide sequence ID" value="NZ_BAAAYY010000033.1"/>
</dbReference>
<feature type="region of interest" description="Disordered" evidence="1">
    <location>
        <begin position="311"/>
        <end position="350"/>
    </location>
</feature>
<organism evidence="2 3">
    <name type="scientific">Spinactinospora alkalitolerans</name>
    <dbReference type="NCBI Taxonomy" id="687207"/>
    <lineage>
        <taxon>Bacteria</taxon>
        <taxon>Bacillati</taxon>
        <taxon>Actinomycetota</taxon>
        <taxon>Actinomycetes</taxon>
        <taxon>Streptosporangiales</taxon>
        <taxon>Nocardiopsidaceae</taxon>
        <taxon>Spinactinospora</taxon>
    </lineage>
</organism>
<comment type="caution">
    <text evidence="2">The sequence shown here is derived from an EMBL/GenBank/DDBJ whole genome shotgun (WGS) entry which is preliminary data.</text>
</comment>
<feature type="compositionally biased region" description="Acidic residues" evidence="1">
    <location>
        <begin position="167"/>
        <end position="187"/>
    </location>
</feature>
<feature type="compositionally biased region" description="Acidic residues" evidence="1">
    <location>
        <begin position="340"/>
        <end position="350"/>
    </location>
</feature>
<protein>
    <recommendedName>
        <fullName evidence="4">Copper transporter</fullName>
    </recommendedName>
</protein>
<sequence length="350" mass="36494">MIDFRYHLVSIVAIFLALTVGIVLGTTMLQDPLLNTLQTETSQLRDQSDELREEKDVADRLSAGADEMAAAYAEDMLTDQLTGTRVVVMEAPGVPEELRDGVVARIEQAGGVVTGRLSFTDKYIDPGQSSFIRELTGQLAEDAEPPRGSAHERAGAELARAVIRSEEELEESSESEEGSEEDGGEEADAGAVLAGFAEAGLLTVQGEPSGKADIGLVLAPAEPFTTATASEPEQDDATPPGNTAFLALANALDAEAGGAVLVGTTTSIEPGGLLAQAREEQAGFTTVDTAGTTTGDVVTTLALAITTEGRSGHYGIGEDADGFLPDPLPQPNEPTRPEDPGDNLQDEDAE</sequence>
<evidence type="ECO:0000313" key="3">
    <source>
        <dbReference type="Proteomes" id="UP000589036"/>
    </source>
</evidence>
<dbReference type="GO" id="GO:0016020">
    <property type="term" value="C:membrane"/>
    <property type="evidence" value="ECO:0007669"/>
    <property type="project" value="InterPro"/>
</dbReference>
<dbReference type="InterPro" id="IPR021522">
    <property type="entry name" value="MctB"/>
</dbReference>
<reference evidence="2 3" key="1">
    <citation type="submission" date="2020-07" db="EMBL/GenBank/DDBJ databases">
        <title>Sequencing the genomes of 1000 actinobacteria strains.</title>
        <authorList>
            <person name="Klenk H.-P."/>
        </authorList>
    </citation>
    <scope>NUCLEOTIDE SEQUENCE [LARGE SCALE GENOMIC DNA]</scope>
    <source>
        <strain evidence="2 3">CXB654</strain>
    </source>
</reference>
<dbReference type="Proteomes" id="UP000589036">
    <property type="component" value="Unassembled WGS sequence"/>
</dbReference>
<dbReference type="GO" id="GO:0055070">
    <property type="term" value="P:copper ion homeostasis"/>
    <property type="evidence" value="ECO:0007669"/>
    <property type="project" value="InterPro"/>
</dbReference>
<evidence type="ECO:0000256" key="1">
    <source>
        <dbReference type="SAM" id="MobiDB-lite"/>
    </source>
</evidence>